<evidence type="ECO:0000256" key="1">
    <source>
        <dbReference type="SAM" id="MobiDB-lite"/>
    </source>
</evidence>
<feature type="compositionally biased region" description="Acidic residues" evidence="1">
    <location>
        <begin position="90"/>
        <end position="99"/>
    </location>
</feature>
<feature type="compositionally biased region" description="Acidic residues" evidence="1">
    <location>
        <begin position="53"/>
        <end position="63"/>
    </location>
</feature>
<sequence>MKPLSAKKFAQMALFDDDDDENGPRAIPPTYRAPLPVPRIVKKHKKSKPEDFVVCDDSSEGEPETNWGNQPPASPIGNDDIIRHFPQSNDPEEDDEPEEPHDVTMEFVNHVERLVNDSTASSNEELAEDGIMASESSAPAKHKRGTNRHAITTGIRKRKYSWKDGSAPKRRLGHVKYPEGHKFAKFNKGAKKAAKVKAQDKPKSKAAKASDDEDSDEDDWEVEGGLVWDTDSEEDEDEDDTPEMHVAPILA</sequence>
<dbReference type="RefSeq" id="XP_031870106.1">
    <property type="nucleotide sequence ID" value="XM_032013506.1"/>
</dbReference>
<organism evidence="2 3">
    <name type="scientific">Venustampulla echinocandica</name>
    <dbReference type="NCBI Taxonomy" id="2656787"/>
    <lineage>
        <taxon>Eukaryota</taxon>
        <taxon>Fungi</taxon>
        <taxon>Dikarya</taxon>
        <taxon>Ascomycota</taxon>
        <taxon>Pezizomycotina</taxon>
        <taxon>Leotiomycetes</taxon>
        <taxon>Helotiales</taxon>
        <taxon>Pleuroascaceae</taxon>
        <taxon>Venustampulla</taxon>
    </lineage>
</organism>
<feature type="compositionally biased region" description="Basic residues" evidence="1">
    <location>
        <begin position="183"/>
        <end position="195"/>
    </location>
</feature>
<evidence type="ECO:0000313" key="3">
    <source>
        <dbReference type="Proteomes" id="UP000254866"/>
    </source>
</evidence>
<feature type="compositionally biased region" description="Acidic residues" evidence="1">
    <location>
        <begin position="211"/>
        <end position="222"/>
    </location>
</feature>
<accession>A0A370TPK1</accession>
<gene>
    <name evidence="2" type="ORF">BP5553_04883</name>
</gene>
<dbReference type="Proteomes" id="UP000254866">
    <property type="component" value="Unassembled WGS sequence"/>
</dbReference>
<feature type="region of interest" description="Disordered" evidence="1">
    <location>
        <begin position="116"/>
        <end position="251"/>
    </location>
</feature>
<feature type="region of interest" description="Disordered" evidence="1">
    <location>
        <begin position="13"/>
        <end position="103"/>
    </location>
</feature>
<dbReference type="EMBL" id="NPIC01000003">
    <property type="protein sequence ID" value="RDL37450.1"/>
    <property type="molecule type" value="Genomic_DNA"/>
</dbReference>
<keyword evidence="3" id="KW-1185">Reference proteome</keyword>
<reference evidence="2 3" key="1">
    <citation type="journal article" date="2018" name="IMA Fungus">
        <title>IMA Genome-F 9: Draft genome sequence of Annulohypoxylon stygium, Aspergillus mulundensis, Berkeleyomyces basicola (syn. Thielaviopsis basicola), Ceratocystis smalleyi, two Cercospora beticola strains, Coleophoma cylindrospora, Fusarium fracticaudum, Phialophora cf. hyalina, and Morchella septimelata.</title>
        <authorList>
            <person name="Wingfield B.D."/>
            <person name="Bills G.F."/>
            <person name="Dong Y."/>
            <person name="Huang W."/>
            <person name="Nel W.J."/>
            <person name="Swalarsk-Parry B.S."/>
            <person name="Vaghefi N."/>
            <person name="Wilken P.M."/>
            <person name="An Z."/>
            <person name="de Beer Z.W."/>
            <person name="De Vos L."/>
            <person name="Chen L."/>
            <person name="Duong T.A."/>
            <person name="Gao Y."/>
            <person name="Hammerbacher A."/>
            <person name="Kikkert J.R."/>
            <person name="Li Y."/>
            <person name="Li H."/>
            <person name="Li K."/>
            <person name="Li Q."/>
            <person name="Liu X."/>
            <person name="Ma X."/>
            <person name="Naidoo K."/>
            <person name="Pethybridge S.J."/>
            <person name="Sun J."/>
            <person name="Steenkamp E.T."/>
            <person name="van der Nest M.A."/>
            <person name="van Wyk S."/>
            <person name="Wingfield M.J."/>
            <person name="Xiong C."/>
            <person name="Yue Q."/>
            <person name="Zhang X."/>
        </authorList>
    </citation>
    <scope>NUCLEOTIDE SEQUENCE [LARGE SCALE GENOMIC DNA]</scope>
    <source>
        <strain evidence="2 3">BP 5553</strain>
    </source>
</reference>
<evidence type="ECO:0000313" key="2">
    <source>
        <dbReference type="EMBL" id="RDL37450.1"/>
    </source>
</evidence>
<comment type="caution">
    <text evidence="2">The sequence shown here is derived from an EMBL/GenBank/DDBJ whole genome shotgun (WGS) entry which is preliminary data.</text>
</comment>
<protein>
    <submittedName>
        <fullName evidence="2">Uncharacterized protein</fullName>
    </submittedName>
</protein>
<dbReference type="GeneID" id="43597732"/>
<name>A0A370TPK1_9HELO</name>
<feature type="compositionally biased region" description="Acidic residues" evidence="1">
    <location>
        <begin position="230"/>
        <end position="241"/>
    </location>
</feature>
<proteinExistence type="predicted"/>
<dbReference type="AlphaFoldDB" id="A0A370TPK1"/>
<dbReference type="OrthoDB" id="10675855at2759"/>